<sequence length="735" mass="82957">MSAPRDHSTTNASSSQENIVSTIVSSIASTLPPKPPTGPTLGNNMNEDVDGEENGDGGENGGGGECGGGGGEGGGGEGGDGGEGINQWKPLSKGNATCWQHFDKGQINGKVKAKCHYCKKLLAANTKNGTKALNEHYKRCPRRKIADSSQKILTQTFMTGDGKKKLEAYTFDQNFARRELACMIIMHEYPLSMVEHAGFKRFALALQPLFQMVSRNTLKADIFKIYDGERLKAMKAIEKIQSRVAVTTDMWTSSNQKRGFMVITGHYVDDSWKFIYVPCPHTAEVLCESLMETLLDWNIDRRLSTLTVDNCSSNDAMISILIGKLVPESLMSQGKLIHMRCAAHILNLIVKDGLEVIKGGIEKIRESVAYWTASPKREEKFEENARQLRILGGKKLSLDCVTRWNSTFLMLQTAIEYKDVFSRLKIRESQYKSCPQESDWEVAKEVCERLEVFYKATEVFSGTKYPTSNLFFAKVCRIKMALTEWAELYEHNEMEDLYTKRKREMMRDMAAQMIEKYEKYWTIIHSILGVAAVLDPRFKMKLVEYYFNRIYGEDVIFEIERVHNYCKELLKEYEVKLNNGGIASSCQVESTMEVDDDLSDFDVFVTSNQTSQVSAKKSELDRYLEEDVIPRANQDFDVLAWWKNDMKFPTLRVIARDVLSIPVSTVASESAFSTSGRVVTRHRSRLHPKTIEALMCACSWLLADESEGNNSNEFASVLDDMDVDSSQSCVTMVED</sequence>
<feature type="domain" description="hAT-like transposase RNase-H fold" evidence="4">
    <location>
        <begin position="461"/>
        <end position="573"/>
    </location>
</feature>
<evidence type="ECO:0000256" key="2">
    <source>
        <dbReference type="SAM" id="MobiDB-lite"/>
    </source>
</evidence>
<feature type="region of interest" description="Disordered" evidence="2">
    <location>
        <begin position="1"/>
        <end position="87"/>
    </location>
</feature>
<dbReference type="Proteomes" id="UP000626092">
    <property type="component" value="Unassembled WGS sequence"/>
</dbReference>
<organism evidence="5 6">
    <name type="scientific">Rhododendron simsii</name>
    <name type="common">Sims's rhododendron</name>
    <dbReference type="NCBI Taxonomy" id="118357"/>
    <lineage>
        <taxon>Eukaryota</taxon>
        <taxon>Viridiplantae</taxon>
        <taxon>Streptophyta</taxon>
        <taxon>Embryophyta</taxon>
        <taxon>Tracheophyta</taxon>
        <taxon>Spermatophyta</taxon>
        <taxon>Magnoliopsida</taxon>
        <taxon>eudicotyledons</taxon>
        <taxon>Gunneridae</taxon>
        <taxon>Pentapetalae</taxon>
        <taxon>asterids</taxon>
        <taxon>Ericales</taxon>
        <taxon>Ericaceae</taxon>
        <taxon>Ericoideae</taxon>
        <taxon>Rhodoreae</taxon>
        <taxon>Rhododendron</taxon>
    </lineage>
</organism>
<evidence type="ECO:0000256" key="1">
    <source>
        <dbReference type="ARBA" id="ARBA00023125"/>
    </source>
</evidence>
<reference evidence="5" key="1">
    <citation type="submission" date="2019-11" db="EMBL/GenBank/DDBJ databases">
        <authorList>
            <person name="Liu Y."/>
            <person name="Hou J."/>
            <person name="Li T.-Q."/>
            <person name="Guan C.-H."/>
            <person name="Wu X."/>
            <person name="Wu H.-Z."/>
            <person name="Ling F."/>
            <person name="Zhang R."/>
            <person name="Shi X.-G."/>
            <person name="Ren J.-P."/>
            <person name="Chen E.-F."/>
            <person name="Sun J.-M."/>
        </authorList>
    </citation>
    <scope>NUCLEOTIDE SEQUENCE</scope>
    <source>
        <strain evidence="5">Adult_tree_wgs_1</strain>
        <tissue evidence="5">Leaves</tissue>
    </source>
</reference>
<dbReference type="Pfam" id="PF05699">
    <property type="entry name" value="Dimer_Tnp_hAT"/>
    <property type="match status" value="1"/>
</dbReference>
<feature type="compositionally biased region" description="Polar residues" evidence="2">
    <location>
        <begin position="9"/>
        <end position="18"/>
    </location>
</feature>
<dbReference type="InterPro" id="IPR025525">
    <property type="entry name" value="hAT-like_transposase_RNase-H"/>
</dbReference>
<feature type="compositionally biased region" description="Low complexity" evidence="2">
    <location>
        <begin position="19"/>
        <end position="31"/>
    </location>
</feature>
<keyword evidence="6" id="KW-1185">Reference proteome</keyword>
<feature type="compositionally biased region" description="Gly residues" evidence="2">
    <location>
        <begin position="57"/>
        <end position="84"/>
    </location>
</feature>
<dbReference type="EMBL" id="WJXA01000007">
    <property type="protein sequence ID" value="KAF7137943.1"/>
    <property type="molecule type" value="Genomic_DNA"/>
</dbReference>
<dbReference type="Pfam" id="PF14372">
    <property type="entry name" value="hAT-like_RNase-H"/>
    <property type="match status" value="1"/>
</dbReference>
<comment type="caution">
    <text evidence="5">The sequence shown here is derived from an EMBL/GenBank/DDBJ whole genome shotgun (WGS) entry which is preliminary data.</text>
</comment>
<dbReference type="PANTHER" id="PTHR46481">
    <property type="entry name" value="ZINC FINGER BED DOMAIN-CONTAINING PROTEIN 4"/>
    <property type="match status" value="1"/>
</dbReference>
<name>A0A834LI37_RHOSS</name>
<dbReference type="SUPFAM" id="SSF53098">
    <property type="entry name" value="Ribonuclease H-like"/>
    <property type="match status" value="1"/>
</dbReference>
<proteinExistence type="predicted"/>
<dbReference type="OrthoDB" id="1937726at2759"/>
<dbReference type="AlphaFoldDB" id="A0A834LI37"/>
<protein>
    <recommendedName>
        <fullName evidence="7">BED-type domain-containing protein</fullName>
    </recommendedName>
</protein>
<evidence type="ECO:0008006" key="7">
    <source>
        <dbReference type="Google" id="ProtNLM"/>
    </source>
</evidence>
<evidence type="ECO:0000313" key="6">
    <source>
        <dbReference type="Proteomes" id="UP000626092"/>
    </source>
</evidence>
<dbReference type="GO" id="GO:0003677">
    <property type="term" value="F:DNA binding"/>
    <property type="evidence" value="ECO:0007669"/>
    <property type="project" value="UniProtKB-KW"/>
</dbReference>
<evidence type="ECO:0000313" key="5">
    <source>
        <dbReference type="EMBL" id="KAF7137943.1"/>
    </source>
</evidence>
<dbReference type="InterPro" id="IPR012337">
    <property type="entry name" value="RNaseH-like_sf"/>
</dbReference>
<dbReference type="InterPro" id="IPR008906">
    <property type="entry name" value="HATC_C_dom"/>
</dbReference>
<evidence type="ECO:0000259" key="4">
    <source>
        <dbReference type="Pfam" id="PF14372"/>
    </source>
</evidence>
<dbReference type="SMART" id="SM00614">
    <property type="entry name" value="ZnF_BED"/>
    <property type="match status" value="1"/>
</dbReference>
<feature type="compositionally biased region" description="Acidic residues" evidence="2">
    <location>
        <begin position="47"/>
        <end position="56"/>
    </location>
</feature>
<dbReference type="InterPro" id="IPR052035">
    <property type="entry name" value="ZnF_BED_domain_contain"/>
</dbReference>
<dbReference type="PANTHER" id="PTHR46481:SF11">
    <property type="entry name" value="ZINC FINGER BED DOMAIN-CONTAINING PROTEIN RICESLEEPER 2-LIKE"/>
    <property type="match status" value="1"/>
</dbReference>
<gene>
    <name evidence="5" type="ORF">RHSIM_Rhsim07G0112400</name>
</gene>
<accession>A0A834LI37</accession>
<feature type="domain" description="HAT C-terminal dimerisation" evidence="3">
    <location>
        <begin position="619"/>
        <end position="701"/>
    </location>
</feature>
<evidence type="ECO:0000259" key="3">
    <source>
        <dbReference type="Pfam" id="PF05699"/>
    </source>
</evidence>
<dbReference type="GO" id="GO:0046983">
    <property type="term" value="F:protein dimerization activity"/>
    <property type="evidence" value="ECO:0007669"/>
    <property type="project" value="InterPro"/>
</dbReference>
<keyword evidence="1" id="KW-0238">DNA-binding</keyword>